<dbReference type="AlphaFoldDB" id="A0A6S6WB56"/>
<sequence>MSNIQVDAQDADVFQGRIFWLPEEHQLPRGAVRRAHGKGVVEEGIYGRPVVVVSRPAEDSHVVHFQLISSLQGKTLGQLYNKLSSAYDVSRRTWFLPIAPSPDHPDAISNRTRKRFPTLELSCDARLRWDSYVNIRHVYKIDWSLLKVYTNPESPNTQSFCFNKESRRCLIGRSKTLTRYEPGPQYGEHIADDVKRAASESDSQHPKNGLQRRLSEPIIVSTHIVQEVHTRNLSVPNIASTTSCVYSRTPSSFQSDFRDDCTSGSSWEVSPDSEAQLSACDLAPRTAWQPIDRMFKRVSAGFGAEMRPMSNVIRRPVDQFWVDAKGVMAVAIASI</sequence>
<accession>A0A6S6WB56</accession>
<proteinExistence type="predicted"/>
<protein>
    <submittedName>
        <fullName evidence="1">Uncharacterized protein</fullName>
    </submittedName>
</protein>
<name>A0A6S6WB56_9PLEO</name>
<dbReference type="PANTHER" id="PTHR37048:SF2">
    <property type="entry name" value="QUESTIONABLE PROTEIN"/>
    <property type="match status" value="1"/>
</dbReference>
<gene>
    <name evidence="1" type="ORF">PTTW11_07537</name>
</gene>
<evidence type="ECO:0000313" key="1">
    <source>
        <dbReference type="EMBL" id="CAE7192365.1"/>
    </source>
</evidence>
<dbReference type="PANTHER" id="PTHR37048">
    <property type="entry name" value="QUESTIONABLE PROTEIN"/>
    <property type="match status" value="1"/>
</dbReference>
<evidence type="ECO:0000313" key="2">
    <source>
        <dbReference type="Proteomes" id="UP000472372"/>
    </source>
</evidence>
<dbReference type="Proteomes" id="UP000472372">
    <property type="component" value="Chromosome 7"/>
</dbReference>
<reference evidence="1" key="1">
    <citation type="submission" date="2021-02" db="EMBL/GenBank/DDBJ databases">
        <authorList>
            <person name="Syme A R."/>
            <person name="Syme A R."/>
            <person name="Moolhuijzen P."/>
        </authorList>
    </citation>
    <scope>NUCLEOTIDE SEQUENCE</scope>
    <source>
        <strain evidence="1">W1-1</strain>
    </source>
</reference>
<organism evidence="1 2">
    <name type="scientific">Pyrenophora teres f. teres</name>
    <dbReference type="NCBI Taxonomy" id="97479"/>
    <lineage>
        <taxon>Eukaryota</taxon>
        <taxon>Fungi</taxon>
        <taxon>Dikarya</taxon>
        <taxon>Ascomycota</taxon>
        <taxon>Pezizomycotina</taxon>
        <taxon>Dothideomycetes</taxon>
        <taxon>Pleosporomycetidae</taxon>
        <taxon>Pleosporales</taxon>
        <taxon>Pleosporineae</taxon>
        <taxon>Pleosporaceae</taxon>
        <taxon>Pyrenophora</taxon>
    </lineage>
</organism>
<dbReference type="EMBL" id="HG992983">
    <property type="protein sequence ID" value="CAE7192365.1"/>
    <property type="molecule type" value="Genomic_DNA"/>
</dbReference>